<feature type="domain" description="NAD/GMP synthase" evidence="11">
    <location>
        <begin position="11"/>
        <end position="254"/>
    </location>
</feature>
<feature type="binding site" evidence="8">
    <location>
        <position position="134"/>
    </location>
    <ligand>
        <name>ATP</name>
        <dbReference type="ChEBI" id="CHEBI:30616"/>
    </ligand>
</feature>
<dbReference type="InterPro" id="IPR014729">
    <property type="entry name" value="Rossmann-like_a/b/a_fold"/>
</dbReference>
<evidence type="ECO:0000313" key="15">
    <source>
        <dbReference type="Proteomes" id="UP001240777"/>
    </source>
</evidence>
<dbReference type="PANTHER" id="PTHR23090">
    <property type="entry name" value="NH 3 /GLUTAMINE-DEPENDENT NAD + SYNTHETASE"/>
    <property type="match status" value="1"/>
</dbReference>
<dbReference type="HAMAP" id="MF_00193">
    <property type="entry name" value="NadE_ammonia_dep"/>
    <property type="match status" value="1"/>
</dbReference>
<reference evidence="12" key="2">
    <citation type="submission" date="2023-07" db="EMBL/GenBank/DDBJ databases">
        <authorList>
            <person name="Aydin F."/>
            <person name="Tarhane S."/>
            <person name="Saticioglu I.B."/>
            <person name="Karakaya E."/>
            <person name="Abay S."/>
            <person name="Guran O."/>
            <person name="Bozkurt E."/>
            <person name="Uzum N."/>
            <person name="Olgun K."/>
            <person name="Jablonski D."/>
        </authorList>
    </citation>
    <scope>NUCLEOTIDE SEQUENCE</scope>
    <source>
        <strain evidence="12">Faydin-H75</strain>
    </source>
</reference>
<evidence type="ECO:0000256" key="1">
    <source>
        <dbReference type="ARBA" id="ARBA00005859"/>
    </source>
</evidence>
<dbReference type="EMBL" id="JAUPEV010000002">
    <property type="protein sequence ID" value="MDO7252724.1"/>
    <property type="molecule type" value="Genomic_DNA"/>
</dbReference>
<dbReference type="NCBIfam" id="NF010587">
    <property type="entry name" value="PRK13980.1"/>
    <property type="match status" value="1"/>
</dbReference>
<dbReference type="AlphaFoldDB" id="A0AA90PHW7"/>
<feature type="binding site" evidence="8">
    <location>
        <position position="163"/>
    </location>
    <ligand>
        <name>ATP</name>
        <dbReference type="ChEBI" id="CHEBI:30616"/>
    </ligand>
</feature>
<feature type="binding site" evidence="8">
    <location>
        <position position="185"/>
    </location>
    <ligand>
        <name>ATP</name>
        <dbReference type="ChEBI" id="CHEBI:30616"/>
    </ligand>
</feature>
<comment type="similarity">
    <text evidence="1 8 9">Belongs to the NAD synthetase family.</text>
</comment>
<comment type="function">
    <text evidence="8">Catalyzes the ATP-dependent amidation of deamido-NAD to form NAD. Uses ammonia as a nitrogen source.</text>
</comment>
<evidence type="ECO:0000256" key="3">
    <source>
        <dbReference type="ARBA" id="ARBA00022723"/>
    </source>
</evidence>
<dbReference type="Gene3D" id="3.40.50.620">
    <property type="entry name" value="HUPs"/>
    <property type="match status" value="1"/>
</dbReference>
<keyword evidence="2 8" id="KW-0436">Ligase</keyword>
<accession>A0AA90PHW7</accession>
<feature type="binding site" evidence="8">
    <location>
        <begin position="33"/>
        <end position="40"/>
    </location>
    <ligand>
        <name>ATP</name>
        <dbReference type="ChEBI" id="CHEBI:30616"/>
    </ligand>
</feature>
<keyword evidence="7 8" id="KW-0520">NAD</keyword>
<evidence type="ECO:0000256" key="10">
    <source>
        <dbReference type="RuleBase" id="RU003812"/>
    </source>
</evidence>
<keyword evidence="4 8" id="KW-0547">Nucleotide-binding</keyword>
<evidence type="ECO:0000256" key="8">
    <source>
        <dbReference type="HAMAP-Rule" id="MF_00193"/>
    </source>
</evidence>
<evidence type="ECO:0000313" key="14">
    <source>
        <dbReference type="Proteomes" id="UP001177258"/>
    </source>
</evidence>
<name>A0AA90PHW7_9HELI</name>
<dbReference type="RefSeq" id="WP_305516564.1">
    <property type="nucleotide sequence ID" value="NZ_JAUPEV010000002.1"/>
</dbReference>
<evidence type="ECO:0000256" key="7">
    <source>
        <dbReference type="ARBA" id="ARBA00023027"/>
    </source>
</evidence>
<dbReference type="Proteomes" id="UP001240777">
    <property type="component" value="Unassembled WGS sequence"/>
</dbReference>
<dbReference type="GO" id="GO:0004359">
    <property type="term" value="F:glutaminase activity"/>
    <property type="evidence" value="ECO:0007669"/>
    <property type="project" value="InterPro"/>
</dbReference>
<dbReference type="GO" id="GO:0005524">
    <property type="term" value="F:ATP binding"/>
    <property type="evidence" value="ECO:0007669"/>
    <property type="project" value="UniProtKB-UniRule"/>
</dbReference>
<comment type="subunit">
    <text evidence="8">Homodimer.</text>
</comment>
<keyword evidence="3 8" id="KW-0479">Metal-binding</keyword>
<dbReference type="GO" id="GO:0046872">
    <property type="term" value="F:metal ion binding"/>
    <property type="evidence" value="ECO:0007669"/>
    <property type="project" value="UniProtKB-KW"/>
</dbReference>
<dbReference type="InterPro" id="IPR022310">
    <property type="entry name" value="NAD/GMP_synthase"/>
</dbReference>
<dbReference type="GO" id="GO:0003952">
    <property type="term" value="F:NAD+ synthase (glutamine-hydrolyzing) activity"/>
    <property type="evidence" value="ECO:0007669"/>
    <property type="project" value="InterPro"/>
</dbReference>
<feature type="binding site" evidence="8">
    <location>
        <position position="139"/>
    </location>
    <ligand>
        <name>Mg(2+)</name>
        <dbReference type="ChEBI" id="CHEBI:18420"/>
    </ligand>
</feature>
<sequence>MNIPALPQNIVKSLINFLYQEAKSRGFNRVVLGVSGGIDSAVVAVLCKMTFGTHLEALLMPSITSSKNSLTDGIALCEQFDIPYQVQSINQYDESFRTNHKEANLIRKGNFCTRVRMSLLYDLSQEVRAIVVGTSNKSELMLGYGTIHGDLAYAINPIGDFYKTQVYELAKILNIPRHIIDKKPSADLYAGQSDEDELGYTYEEVDRLLFEISKMYSDLSEIDVKKFYQLGFEKEMVNSIVTRIKKNLFKRTPPAIFTIKKG</sequence>
<evidence type="ECO:0000313" key="13">
    <source>
        <dbReference type="EMBL" id="MDP2538592.1"/>
    </source>
</evidence>
<comment type="catalytic activity">
    <reaction evidence="8 10">
        <text>deamido-NAD(+) + NH4(+) + ATP = AMP + diphosphate + NAD(+) + H(+)</text>
        <dbReference type="Rhea" id="RHEA:21188"/>
        <dbReference type="ChEBI" id="CHEBI:15378"/>
        <dbReference type="ChEBI" id="CHEBI:28938"/>
        <dbReference type="ChEBI" id="CHEBI:30616"/>
        <dbReference type="ChEBI" id="CHEBI:33019"/>
        <dbReference type="ChEBI" id="CHEBI:57540"/>
        <dbReference type="ChEBI" id="CHEBI:58437"/>
        <dbReference type="ChEBI" id="CHEBI:456215"/>
        <dbReference type="EC" id="6.3.1.5"/>
    </reaction>
</comment>
<evidence type="ECO:0000256" key="2">
    <source>
        <dbReference type="ARBA" id="ARBA00022598"/>
    </source>
</evidence>
<evidence type="ECO:0000256" key="9">
    <source>
        <dbReference type="RuleBase" id="RU003811"/>
    </source>
</evidence>
<dbReference type="EC" id="6.3.1.5" evidence="8 10"/>
<dbReference type="GO" id="GO:0009435">
    <property type="term" value="P:NAD+ biosynthetic process"/>
    <property type="evidence" value="ECO:0007669"/>
    <property type="project" value="UniProtKB-UniRule"/>
</dbReference>
<gene>
    <name evidence="8" type="primary">nadE</name>
    <name evidence="12" type="ORF">Q5I04_02165</name>
    <name evidence="13" type="ORF">Q5I06_02170</name>
</gene>
<dbReference type="SUPFAM" id="SSF52402">
    <property type="entry name" value="Adenine nucleotide alpha hydrolases-like"/>
    <property type="match status" value="1"/>
</dbReference>
<organism evidence="13 14">
    <name type="scientific">Helicobacter cappadocius</name>
    <dbReference type="NCBI Taxonomy" id="3063998"/>
    <lineage>
        <taxon>Bacteria</taxon>
        <taxon>Pseudomonadati</taxon>
        <taxon>Campylobacterota</taxon>
        <taxon>Epsilonproteobacteria</taxon>
        <taxon>Campylobacterales</taxon>
        <taxon>Helicobacteraceae</taxon>
        <taxon>Helicobacter</taxon>
    </lineage>
</organism>
<reference evidence="12 14" key="3">
    <citation type="journal article" date="2024" name="Syst. Appl. Microbiol.">
        <title>Helicobacter cappadocius sp. nov., from lizards: The first psychrotrophic Helicobacter species.</title>
        <authorList>
            <person name="Aydin F."/>
            <person name="Tarhane S."/>
            <person name="Karakaya E."/>
            <person name="Abay S."/>
            <person name="Kayman T."/>
            <person name="Guran O."/>
            <person name="Bozkurt E."/>
            <person name="Uzum N."/>
            <person name="Avci A."/>
            <person name="Olgun K."/>
            <person name="Jablonski D."/>
            <person name="Guran C."/>
            <person name="Burcin Saticioglu I."/>
        </authorList>
    </citation>
    <scope>NUCLEOTIDE SEQUENCE [LARGE SCALE GENOMIC DNA]</scope>
    <source>
        <strain evidence="12">Faydin-H75</strain>
        <strain evidence="14">faydin-H76</strain>
    </source>
</reference>
<dbReference type="GO" id="GO:0008795">
    <property type="term" value="F:NAD+ synthase activity"/>
    <property type="evidence" value="ECO:0007669"/>
    <property type="project" value="UniProtKB-UniRule"/>
</dbReference>
<comment type="pathway">
    <text evidence="8">Cofactor biosynthesis; NAD(+) biosynthesis; NAD(+) from deamido-NAD(+) (ammonia route): step 1/1.</text>
</comment>
<keyword evidence="5 8" id="KW-0067">ATP-binding</keyword>
<comment type="caution">
    <text evidence="13">The sequence shown here is derived from an EMBL/GenBank/DDBJ whole genome shotgun (WGS) entry which is preliminary data.</text>
</comment>
<dbReference type="FunFam" id="3.40.50.620:FF:000106">
    <property type="entry name" value="Glutamine-dependent NAD(+) synthetase"/>
    <property type="match status" value="1"/>
</dbReference>
<dbReference type="InterPro" id="IPR022926">
    <property type="entry name" value="NH(3)-dep_NAD(+)_synth"/>
</dbReference>
<dbReference type="GO" id="GO:0005737">
    <property type="term" value="C:cytoplasm"/>
    <property type="evidence" value="ECO:0007669"/>
    <property type="project" value="InterPro"/>
</dbReference>
<dbReference type="InterPro" id="IPR003694">
    <property type="entry name" value="NAD_synthase"/>
</dbReference>
<evidence type="ECO:0000259" key="11">
    <source>
        <dbReference type="Pfam" id="PF02540"/>
    </source>
</evidence>
<dbReference type="NCBIfam" id="TIGR00552">
    <property type="entry name" value="nadE"/>
    <property type="match status" value="1"/>
</dbReference>
<dbReference type="CDD" id="cd00553">
    <property type="entry name" value="NAD_synthase"/>
    <property type="match status" value="1"/>
</dbReference>
<evidence type="ECO:0000256" key="6">
    <source>
        <dbReference type="ARBA" id="ARBA00022842"/>
    </source>
</evidence>
<comment type="caution">
    <text evidence="8">Lacks conserved residue(s) required for the propagation of feature annotation.</text>
</comment>
<keyword evidence="6 8" id="KW-0460">Magnesium</keyword>
<proteinExistence type="inferred from homology"/>
<evidence type="ECO:0000256" key="4">
    <source>
        <dbReference type="ARBA" id="ARBA00022741"/>
    </source>
</evidence>
<dbReference type="Proteomes" id="UP001177258">
    <property type="component" value="Unassembled WGS sequence"/>
</dbReference>
<dbReference type="EMBL" id="JAUYZK010000002">
    <property type="protein sequence ID" value="MDP2538592.1"/>
    <property type="molecule type" value="Genomic_DNA"/>
</dbReference>
<feature type="binding site" evidence="8">
    <location>
        <position position="39"/>
    </location>
    <ligand>
        <name>Mg(2+)</name>
        <dbReference type="ChEBI" id="CHEBI:18420"/>
    </ligand>
</feature>
<dbReference type="PANTHER" id="PTHR23090:SF9">
    <property type="entry name" value="GLUTAMINE-DEPENDENT NAD(+) SYNTHETASE"/>
    <property type="match status" value="1"/>
</dbReference>
<reference evidence="13 15" key="1">
    <citation type="submission" date="2023-07" db="EMBL/GenBank/DDBJ databases">
        <title>Unpublished Manusciprt.</title>
        <authorList>
            <person name="Aydin F."/>
            <person name="Tarhane S."/>
            <person name="Saticioglu I.B."/>
            <person name="Karakaya E."/>
            <person name="Abay S."/>
            <person name="Guran O."/>
            <person name="Bozkurt E."/>
            <person name="Uzum N."/>
            <person name="Olgun K."/>
            <person name="Jablonski D."/>
        </authorList>
    </citation>
    <scope>NUCLEOTIDE SEQUENCE</scope>
    <source>
        <strain evidence="15">faydin-H75</strain>
        <strain evidence="13">Faydin-H76</strain>
    </source>
</reference>
<keyword evidence="15" id="KW-1185">Reference proteome</keyword>
<evidence type="ECO:0000256" key="5">
    <source>
        <dbReference type="ARBA" id="ARBA00022840"/>
    </source>
</evidence>
<evidence type="ECO:0000313" key="12">
    <source>
        <dbReference type="EMBL" id="MDO7252724.1"/>
    </source>
</evidence>
<dbReference type="Pfam" id="PF02540">
    <property type="entry name" value="NAD_synthase"/>
    <property type="match status" value="1"/>
</dbReference>
<protein>
    <recommendedName>
        <fullName evidence="8 10">NH(3)-dependent NAD(+) synthetase</fullName>
        <ecNumber evidence="8 10">6.3.1.5</ecNumber>
    </recommendedName>
</protein>
<feature type="binding site" description="in other chain" evidence="8">
    <location>
        <position position="114"/>
    </location>
    <ligand>
        <name>deamido-NAD(+)</name>
        <dbReference type="ChEBI" id="CHEBI:58437"/>
        <note>ligand shared between two neighboring subunits</note>
    </ligand>
</feature>